<keyword evidence="2 4" id="KW-0271">Exosome</keyword>
<dbReference type="InterPro" id="IPR054371">
    <property type="entry name" value="RRP4_N"/>
</dbReference>
<dbReference type="SUPFAM" id="SSF54791">
    <property type="entry name" value="Eukaryotic type KH-domain (KH-domain type I)"/>
    <property type="match status" value="1"/>
</dbReference>
<dbReference type="InterPro" id="IPR036612">
    <property type="entry name" value="KH_dom_type_1_sf"/>
</dbReference>
<dbReference type="PANTHER" id="PTHR21321:SF4">
    <property type="entry name" value="EXOSOME COMPLEX COMPONENT RRP4"/>
    <property type="match status" value="1"/>
</dbReference>
<dbReference type="Gene3D" id="2.40.50.140">
    <property type="entry name" value="Nucleic acid-binding proteins"/>
    <property type="match status" value="1"/>
</dbReference>
<dbReference type="InterPro" id="IPR004087">
    <property type="entry name" value="KH_dom"/>
</dbReference>
<dbReference type="GO" id="GO:0005737">
    <property type="term" value="C:cytoplasm"/>
    <property type="evidence" value="ECO:0007669"/>
    <property type="project" value="UniProtKB-SubCell"/>
</dbReference>
<evidence type="ECO:0000256" key="3">
    <source>
        <dbReference type="ARBA" id="ARBA00022884"/>
    </source>
</evidence>
<dbReference type="PROSITE" id="PS50126">
    <property type="entry name" value="S1"/>
    <property type="match status" value="1"/>
</dbReference>
<dbReference type="GO" id="GO:0034475">
    <property type="term" value="P:U4 snRNA 3'-end processing"/>
    <property type="evidence" value="ECO:0007669"/>
    <property type="project" value="TreeGrafter"/>
</dbReference>
<dbReference type="HAMAP" id="MF_00623">
    <property type="entry name" value="Exosome_Rrp4"/>
    <property type="match status" value="1"/>
</dbReference>
<dbReference type="SMART" id="SM00316">
    <property type="entry name" value="S1"/>
    <property type="match status" value="1"/>
</dbReference>
<dbReference type="SUPFAM" id="SSF110324">
    <property type="entry name" value="Ribosomal L27 protein-like"/>
    <property type="match status" value="1"/>
</dbReference>
<dbReference type="EMBL" id="DSLA01000071">
    <property type="protein sequence ID" value="HEH35411.1"/>
    <property type="molecule type" value="Genomic_DNA"/>
</dbReference>
<evidence type="ECO:0000256" key="4">
    <source>
        <dbReference type="HAMAP-Rule" id="MF_00623"/>
    </source>
</evidence>
<sequence>MRKIVLPGDLISNNPKAAGYGTYVEGEKVYAKILGLLDETENSVKVIPLKGKYVPSIGDTVIGIVKEVTANGWNLDINSPYQAFLPLTENPEAKPGKKSNEILDLGDAVIAKVVNIDPRMRVTLTMKDKICRAIRFGRIVAINPARIPRVIGKKGSMIKLLKSELDVQIVAGQNGLIWLNGDRRKISIAEEAIYLIEEEAHTEGLTDRVAEFIRRRKECLDQKGS</sequence>
<dbReference type="CDD" id="cd22524">
    <property type="entry name" value="KH-I_Rrp4_prokar"/>
    <property type="match status" value="1"/>
</dbReference>
<comment type="subunit">
    <text evidence="4">Component of the archaeal exosome complex. Forms a trimer of Rrp4 and/or Csl4 subunits. The trimer associates with an hexameric ring-like arrangement composed of 3 Rrp41-Rrp42 heterodimers.</text>
</comment>
<comment type="similarity">
    <text evidence="4">Belongs to the RRP4 family.</text>
</comment>
<comment type="caution">
    <text evidence="6">The sequence shown here is derived from an EMBL/GenBank/DDBJ whole genome shotgun (WGS) entry which is preliminary data.</text>
</comment>
<dbReference type="SUPFAM" id="SSF50249">
    <property type="entry name" value="Nucleic acid-binding proteins"/>
    <property type="match status" value="1"/>
</dbReference>
<dbReference type="InterPro" id="IPR026699">
    <property type="entry name" value="Exosome_RNA_bind1/RRP40/RRP4"/>
</dbReference>
<dbReference type="InterPro" id="IPR023474">
    <property type="entry name" value="Rrp4"/>
</dbReference>
<dbReference type="InterPro" id="IPR003029">
    <property type="entry name" value="S1_domain"/>
</dbReference>
<gene>
    <name evidence="4" type="primary">rrp4</name>
    <name evidence="6" type="ORF">ENP88_04540</name>
</gene>
<organism evidence="6">
    <name type="scientific">Archaeoglobus fulgidus</name>
    <dbReference type="NCBI Taxonomy" id="2234"/>
    <lineage>
        <taxon>Archaea</taxon>
        <taxon>Methanobacteriati</taxon>
        <taxon>Methanobacteriota</taxon>
        <taxon>Archaeoglobi</taxon>
        <taxon>Archaeoglobales</taxon>
        <taxon>Archaeoglobaceae</taxon>
        <taxon>Archaeoglobus</taxon>
    </lineage>
</organism>
<evidence type="ECO:0000256" key="2">
    <source>
        <dbReference type="ARBA" id="ARBA00022835"/>
    </source>
</evidence>
<evidence type="ECO:0000313" key="6">
    <source>
        <dbReference type="EMBL" id="HEH35411.1"/>
    </source>
</evidence>
<dbReference type="Gene3D" id="2.40.50.100">
    <property type="match status" value="1"/>
</dbReference>
<dbReference type="PANTHER" id="PTHR21321">
    <property type="entry name" value="PNAS-3 RELATED"/>
    <property type="match status" value="1"/>
</dbReference>
<dbReference type="NCBIfam" id="NF003181">
    <property type="entry name" value="PRK04163.1-1"/>
    <property type="match status" value="1"/>
</dbReference>
<dbReference type="GO" id="GO:0071034">
    <property type="term" value="P:CUT catabolic process"/>
    <property type="evidence" value="ECO:0007669"/>
    <property type="project" value="TreeGrafter"/>
</dbReference>
<feature type="domain" description="S1 motif" evidence="5">
    <location>
        <begin position="58"/>
        <end position="127"/>
    </location>
</feature>
<dbReference type="Pfam" id="PF21262">
    <property type="entry name" value="RRP40_S1"/>
    <property type="match status" value="1"/>
</dbReference>
<dbReference type="InterPro" id="IPR004088">
    <property type="entry name" value="KH_dom_type_1"/>
</dbReference>
<protein>
    <recommendedName>
        <fullName evidence="4">Exosome complex component Rrp4</fullName>
    </recommendedName>
</protein>
<dbReference type="Gene3D" id="3.30.1370.10">
    <property type="entry name" value="K Homology domain, type 1"/>
    <property type="match status" value="1"/>
</dbReference>
<dbReference type="GO" id="GO:0000467">
    <property type="term" value="P:exonucleolytic trimming to generate mature 3'-end of 5.8S rRNA from tricistronic rRNA transcript (SSU-rRNA, 5.8S rRNA, LSU-rRNA)"/>
    <property type="evidence" value="ECO:0007669"/>
    <property type="project" value="TreeGrafter"/>
</dbReference>
<evidence type="ECO:0000259" key="5">
    <source>
        <dbReference type="PROSITE" id="PS50126"/>
    </source>
</evidence>
<dbReference type="PROSITE" id="PS50084">
    <property type="entry name" value="KH_TYPE_1"/>
    <property type="match status" value="1"/>
</dbReference>
<dbReference type="InterPro" id="IPR012340">
    <property type="entry name" value="NA-bd_OB-fold"/>
</dbReference>
<dbReference type="Pfam" id="PF22625">
    <property type="entry name" value="ECR1_N_2"/>
    <property type="match status" value="1"/>
</dbReference>
<dbReference type="AlphaFoldDB" id="A0A7J2TK29"/>
<dbReference type="GO" id="GO:0000178">
    <property type="term" value="C:exosome (RNase complex)"/>
    <property type="evidence" value="ECO:0007669"/>
    <property type="project" value="UniProtKB-KW"/>
</dbReference>
<name>A0A7J2TK29_ARCFL</name>
<dbReference type="GO" id="GO:0071051">
    <property type="term" value="P:poly(A)-dependent snoRNA 3'-end processing"/>
    <property type="evidence" value="ECO:0007669"/>
    <property type="project" value="TreeGrafter"/>
</dbReference>
<keyword evidence="3 4" id="KW-0694">RNA-binding</keyword>
<dbReference type="SMART" id="SM00322">
    <property type="entry name" value="KH"/>
    <property type="match status" value="1"/>
</dbReference>
<dbReference type="Pfam" id="PF15985">
    <property type="entry name" value="KH_6"/>
    <property type="match status" value="1"/>
</dbReference>
<accession>A0A7J2TK29</accession>
<dbReference type="GO" id="GO:0008143">
    <property type="term" value="F:poly(A) binding"/>
    <property type="evidence" value="ECO:0007669"/>
    <property type="project" value="InterPro"/>
</dbReference>
<reference evidence="6" key="1">
    <citation type="journal article" date="2020" name="mSystems">
        <title>Genome- and Community-Level Interaction Insights into Carbon Utilization and Element Cycling Functions of Hydrothermarchaeota in Hydrothermal Sediment.</title>
        <authorList>
            <person name="Zhou Z."/>
            <person name="Liu Y."/>
            <person name="Xu W."/>
            <person name="Pan J."/>
            <person name="Luo Z.H."/>
            <person name="Li M."/>
        </authorList>
    </citation>
    <scope>NUCLEOTIDE SEQUENCE [LARGE SCALE GENOMIC DNA]</scope>
    <source>
        <strain evidence="6">SpSt-26</strain>
    </source>
</reference>
<keyword evidence="1 4" id="KW-0963">Cytoplasm</keyword>
<comment type="subcellular location">
    <subcellularLocation>
        <location evidence="4">Cytoplasm</location>
    </subcellularLocation>
</comment>
<evidence type="ECO:0000256" key="1">
    <source>
        <dbReference type="ARBA" id="ARBA00022490"/>
    </source>
</evidence>
<comment type="function">
    <text evidence="4">Non-catalytic component of the exosome, which is a complex involved in RNA degradation. Increases the RNA binding and the efficiency of RNA degradation. Confers strong poly(A) specificity to the exosome.</text>
</comment>
<proteinExistence type="inferred from homology"/>